<evidence type="ECO:0000256" key="8">
    <source>
        <dbReference type="ARBA" id="ARBA00023143"/>
    </source>
</evidence>
<dbReference type="InterPro" id="IPR045851">
    <property type="entry name" value="AMP-bd_C_sf"/>
</dbReference>
<dbReference type="GO" id="GO:0009431">
    <property type="term" value="C:bacterial-type flagellum basal body, MS ring"/>
    <property type="evidence" value="ECO:0007669"/>
    <property type="project" value="InterPro"/>
</dbReference>
<reference evidence="14 15" key="1">
    <citation type="submission" date="2017-01" db="EMBL/GenBank/DDBJ databases">
        <authorList>
            <person name="Mah S.A."/>
            <person name="Swanson W.J."/>
            <person name="Moy G.W."/>
            <person name="Vacquier V.D."/>
        </authorList>
    </citation>
    <scope>NUCLEOTIDE SEQUENCE [LARGE SCALE GENOMIC DNA]</scope>
    <source>
        <strain evidence="14 15">DSM 29590</strain>
    </source>
</reference>
<name>A0A1N7HL12_9RHOB</name>
<evidence type="ECO:0000313" key="15">
    <source>
        <dbReference type="Proteomes" id="UP000186019"/>
    </source>
</evidence>
<evidence type="ECO:0000256" key="2">
    <source>
        <dbReference type="ARBA" id="ARBA00004651"/>
    </source>
</evidence>
<dbReference type="InterPro" id="IPR006182">
    <property type="entry name" value="FliF_N_dom"/>
</dbReference>
<evidence type="ECO:0000256" key="3">
    <source>
        <dbReference type="ARBA" id="ARBA00007971"/>
    </source>
</evidence>
<comment type="function">
    <text evidence="9">The M ring may be actively involved in energy transduction.</text>
</comment>
<evidence type="ECO:0000256" key="6">
    <source>
        <dbReference type="ARBA" id="ARBA00022989"/>
    </source>
</evidence>
<dbReference type="NCBIfam" id="TIGR00206">
    <property type="entry name" value="fliF"/>
    <property type="match status" value="1"/>
</dbReference>
<evidence type="ECO:0000256" key="7">
    <source>
        <dbReference type="ARBA" id="ARBA00023136"/>
    </source>
</evidence>
<dbReference type="STRING" id="573024.SAMN05216208_3287"/>
<dbReference type="InterPro" id="IPR013556">
    <property type="entry name" value="Flag_M-ring_C"/>
</dbReference>
<evidence type="ECO:0000256" key="11">
    <source>
        <dbReference type="SAM" id="Phobius"/>
    </source>
</evidence>
<evidence type="ECO:0000259" key="12">
    <source>
        <dbReference type="Pfam" id="PF01514"/>
    </source>
</evidence>
<keyword evidence="14" id="KW-0969">Cilium</keyword>
<dbReference type="GO" id="GO:0071973">
    <property type="term" value="P:bacterial-type flagellum-dependent cell motility"/>
    <property type="evidence" value="ECO:0007669"/>
    <property type="project" value="InterPro"/>
</dbReference>
<dbReference type="PANTHER" id="PTHR30046:SF0">
    <property type="entry name" value="FLAGELLAR M-RING PROTEIN"/>
    <property type="match status" value="1"/>
</dbReference>
<feature type="domain" description="Flagellar M-ring C-terminal" evidence="13">
    <location>
        <begin position="234"/>
        <end position="395"/>
    </location>
</feature>
<feature type="region of interest" description="Disordered" evidence="10">
    <location>
        <begin position="268"/>
        <end position="315"/>
    </location>
</feature>
<evidence type="ECO:0000256" key="1">
    <source>
        <dbReference type="ARBA" id="ARBA00004117"/>
    </source>
</evidence>
<feature type="transmembrane region" description="Helical" evidence="11">
    <location>
        <begin position="17"/>
        <end position="37"/>
    </location>
</feature>
<evidence type="ECO:0000259" key="13">
    <source>
        <dbReference type="Pfam" id="PF08345"/>
    </source>
</evidence>
<feature type="region of interest" description="Disordered" evidence="10">
    <location>
        <begin position="452"/>
        <end position="481"/>
    </location>
</feature>
<dbReference type="InterPro" id="IPR043427">
    <property type="entry name" value="YscJ/FliF"/>
</dbReference>
<keyword evidence="6 11" id="KW-1133">Transmembrane helix</keyword>
<feature type="domain" description="Flagellar M-ring N-terminal" evidence="12">
    <location>
        <begin position="38"/>
        <end position="208"/>
    </location>
</feature>
<dbReference type="Pfam" id="PF01514">
    <property type="entry name" value="YscJ_FliF"/>
    <property type="match status" value="1"/>
</dbReference>
<sequence length="538" mass="56147">MQNIATLWTTLDPRRRIIIILAGIAMFAAVLGLSRMATAPSLNLLYAGLESGPAGEVVRALEQRGVTYEVRGGAIFVDSAQRDTLRMTLASEGLPSNSSQGYELLDTLSGFGTTSQMFDAAYWRAKEGELARTIVSNPAIVAARVHIANTGSNPFQRDVRSTASVMITSAGGDLPAKQAQALKFLVASAVAGLTADDVSIIDSSGGLIGGAEEAPSNAGEDRSDALRQRVQRLLEARVGPGNAVVEVSVDTVKTTEMIREKTIDPDSRVAISIDTEERTNSASDEGGGDVTVASNLPDGDGAGGDGSSSQTNETRERINYEVSQTEREITQAPGAIKRLSVAVLVNGTVAAGADGAENFQPRSDAEMEALRDLVASAVGYDETRGDVITLKSLQFEPLTVSGTAAAPSFWSTLGLDVLSLIQAAVLAIVALILGLFVIRPILSPPRTASTPALAAPGTANQAAPDAKEQAPQASLTGEIDTSDMDEASLPVVSGRSAITASQAAGEDPVARLRGMISGRQEETVEILRTWLEGEEESA</sequence>
<dbReference type="AlphaFoldDB" id="A0A1N7HL12"/>
<dbReference type="PIRSF" id="PIRSF004862">
    <property type="entry name" value="FliF"/>
    <property type="match status" value="1"/>
</dbReference>
<evidence type="ECO:0000256" key="9">
    <source>
        <dbReference type="PIRNR" id="PIRNR004862"/>
    </source>
</evidence>
<keyword evidence="7 11" id="KW-0472">Membrane</keyword>
<keyword evidence="14" id="KW-0282">Flagellum</keyword>
<accession>A0A1N7HL12</accession>
<evidence type="ECO:0000313" key="14">
    <source>
        <dbReference type="EMBL" id="SIS25564.1"/>
    </source>
</evidence>
<dbReference type="PANTHER" id="PTHR30046">
    <property type="entry name" value="FLAGELLAR M-RING PROTEIN"/>
    <property type="match status" value="1"/>
</dbReference>
<keyword evidence="8 9" id="KW-0975">Bacterial flagellum</keyword>
<dbReference type="Proteomes" id="UP000186019">
    <property type="component" value="Unassembled WGS sequence"/>
</dbReference>
<dbReference type="GO" id="GO:0005886">
    <property type="term" value="C:plasma membrane"/>
    <property type="evidence" value="ECO:0007669"/>
    <property type="project" value="UniProtKB-SubCell"/>
</dbReference>
<dbReference type="RefSeq" id="WP_076535423.1">
    <property type="nucleotide sequence ID" value="NZ_FOAC01000004.1"/>
</dbReference>
<dbReference type="OrthoDB" id="9807026at2"/>
<gene>
    <name evidence="14" type="ORF">SAMN05421666_3311</name>
</gene>
<comment type="similarity">
    <text evidence="3 9">Belongs to the FliF family.</text>
</comment>
<organism evidence="14 15">
    <name type="scientific">Roseovarius nanhaiticus</name>
    <dbReference type="NCBI Taxonomy" id="573024"/>
    <lineage>
        <taxon>Bacteria</taxon>
        <taxon>Pseudomonadati</taxon>
        <taxon>Pseudomonadota</taxon>
        <taxon>Alphaproteobacteria</taxon>
        <taxon>Rhodobacterales</taxon>
        <taxon>Roseobacteraceae</taxon>
        <taxon>Roseovarius</taxon>
    </lineage>
</organism>
<dbReference type="Gene3D" id="3.30.300.30">
    <property type="match status" value="1"/>
</dbReference>
<dbReference type="GO" id="GO:0003774">
    <property type="term" value="F:cytoskeletal motor activity"/>
    <property type="evidence" value="ECO:0007669"/>
    <property type="project" value="InterPro"/>
</dbReference>
<proteinExistence type="inferred from homology"/>
<evidence type="ECO:0000256" key="4">
    <source>
        <dbReference type="ARBA" id="ARBA00022475"/>
    </source>
</evidence>
<feature type="transmembrane region" description="Helical" evidence="11">
    <location>
        <begin position="417"/>
        <end position="438"/>
    </location>
</feature>
<keyword evidence="4" id="KW-1003">Cell membrane</keyword>
<dbReference type="Pfam" id="PF08345">
    <property type="entry name" value="YscJ_FliF_C"/>
    <property type="match status" value="1"/>
</dbReference>
<evidence type="ECO:0000256" key="10">
    <source>
        <dbReference type="SAM" id="MobiDB-lite"/>
    </source>
</evidence>
<keyword evidence="14" id="KW-0966">Cell projection</keyword>
<keyword evidence="5 11" id="KW-0812">Transmembrane</keyword>
<evidence type="ECO:0000256" key="5">
    <source>
        <dbReference type="ARBA" id="ARBA00022692"/>
    </source>
</evidence>
<dbReference type="InterPro" id="IPR000067">
    <property type="entry name" value="FlgMring_FliF"/>
</dbReference>
<protein>
    <recommendedName>
        <fullName evidence="9">Flagellar M-ring protein</fullName>
    </recommendedName>
</protein>
<comment type="subcellular location">
    <subcellularLocation>
        <location evidence="1 9">Bacterial flagellum basal body</location>
    </subcellularLocation>
    <subcellularLocation>
        <location evidence="2">Cell membrane</location>
        <topology evidence="2">Multi-pass membrane protein</topology>
    </subcellularLocation>
</comment>
<dbReference type="EMBL" id="FTNV01000004">
    <property type="protein sequence ID" value="SIS25564.1"/>
    <property type="molecule type" value="Genomic_DNA"/>
</dbReference>
<dbReference type="PRINTS" id="PR01009">
    <property type="entry name" value="FLGMRINGFLIF"/>
</dbReference>
<keyword evidence="15" id="KW-1185">Reference proteome</keyword>